<keyword evidence="3" id="KW-1185">Reference proteome</keyword>
<accession>A0A8J2WZG5</accession>
<dbReference type="AlphaFoldDB" id="A0A8J2WZG5"/>
<feature type="region of interest" description="Disordered" evidence="1">
    <location>
        <begin position="101"/>
        <end position="141"/>
    </location>
</feature>
<sequence>KVSPLPKSACTQALQRSERAVISRRAAQSPAVLQENPRRATLTNLLTWAVVTACLALRARATMSYGETNLTFVATLTTLLFCSLYIHSQVQTSPAAPMYDYDQQSDWRPAPRPVTQPRPYQRPAPQVHYPKPTMRPTAAPKQAQKAAPVASCLDDASWYYGMDKTKNCVHVAEKPQKRCQTSDGTRTGLEACPQSCGVPCSVSYAPTSVAEFSHKPSMRPTRKPHAFIRYDDDDAVVVEDAYTFPWWRLTFGIVVLGGLAWVFTKSTLDGAYDRLSRTVPLPGAVFGSSSSEYERV</sequence>
<evidence type="ECO:0000256" key="1">
    <source>
        <dbReference type="SAM" id="MobiDB-lite"/>
    </source>
</evidence>
<feature type="non-terminal residue" evidence="2">
    <location>
        <position position="1"/>
    </location>
</feature>
<feature type="compositionally biased region" description="Pro residues" evidence="1">
    <location>
        <begin position="110"/>
        <end position="122"/>
    </location>
</feature>
<reference evidence="2" key="1">
    <citation type="submission" date="2021-11" db="EMBL/GenBank/DDBJ databases">
        <authorList>
            <consortium name="Genoscope - CEA"/>
            <person name="William W."/>
        </authorList>
    </citation>
    <scope>NUCLEOTIDE SEQUENCE</scope>
</reference>
<protein>
    <submittedName>
        <fullName evidence="2">Uncharacterized protein</fullName>
    </submittedName>
</protein>
<evidence type="ECO:0000313" key="3">
    <source>
        <dbReference type="Proteomes" id="UP000789595"/>
    </source>
</evidence>
<organism evidence="2 3">
    <name type="scientific">Pelagomonas calceolata</name>
    <dbReference type="NCBI Taxonomy" id="35677"/>
    <lineage>
        <taxon>Eukaryota</taxon>
        <taxon>Sar</taxon>
        <taxon>Stramenopiles</taxon>
        <taxon>Ochrophyta</taxon>
        <taxon>Pelagophyceae</taxon>
        <taxon>Pelagomonadales</taxon>
        <taxon>Pelagomonadaceae</taxon>
        <taxon>Pelagomonas</taxon>
    </lineage>
</organism>
<gene>
    <name evidence="2" type="ORF">PECAL_3P22950</name>
</gene>
<dbReference type="EMBL" id="CAKKNE010000003">
    <property type="protein sequence ID" value="CAH0372310.1"/>
    <property type="molecule type" value="Genomic_DNA"/>
</dbReference>
<proteinExistence type="predicted"/>
<comment type="caution">
    <text evidence="2">The sequence shown here is derived from an EMBL/GenBank/DDBJ whole genome shotgun (WGS) entry which is preliminary data.</text>
</comment>
<dbReference type="Proteomes" id="UP000789595">
    <property type="component" value="Unassembled WGS sequence"/>
</dbReference>
<evidence type="ECO:0000313" key="2">
    <source>
        <dbReference type="EMBL" id="CAH0372310.1"/>
    </source>
</evidence>
<name>A0A8J2WZG5_9STRA</name>